<proteinExistence type="predicted"/>
<dbReference type="AlphaFoldDB" id="A0A498K4C4"/>
<accession>A0A498K4C4</accession>
<protein>
    <submittedName>
        <fullName evidence="1">Uncharacterized protein</fullName>
    </submittedName>
</protein>
<reference evidence="1 2" key="1">
    <citation type="submission" date="2018-10" db="EMBL/GenBank/DDBJ databases">
        <title>A high-quality apple genome assembly.</title>
        <authorList>
            <person name="Hu J."/>
        </authorList>
    </citation>
    <scope>NUCLEOTIDE SEQUENCE [LARGE SCALE GENOMIC DNA]</scope>
    <source>
        <strain evidence="2">cv. HFTH1</strain>
        <tissue evidence="1">Young leaf</tissue>
    </source>
</reference>
<dbReference type="Proteomes" id="UP000290289">
    <property type="component" value="Chromosome 4"/>
</dbReference>
<gene>
    <name evidence="1" type="ORF">DVH24_000747</name>
</gene>
<organism evidence="1 2">
    <name type="scientific">Malus domestica</name>
    <name type="common">Apple</name>
    <name type="synonym">Pyrus malus</name>
    <dbReference type="NCBI Taxonomy" id="3750"/>
    <lineage>
        <taxon>Eukaryota</taxon>
        <taxon>Viridiplantae</taxon>
        <taxon>Streptophyta</taxon>
        <taxon>Embryophyta</taxon>
        <taxon>Tracheophyta</taxon>
        <taxon>Spermatophyta</taxon>
        <taxon>Magnoliopsida</taxon>
        <taxon>eudicotyledons</taxon>
        <taxon>Gunneridae</taxon>
        <taxon>Pentapetalae</taxon>
        <taxon>rosids</taxon>
        <taxon>fabids</taxon>
        <taxon>Rosales</taxon>
        <taxon>Rosaceae</taxon>
        <taxon>Amygdaloideae</taxon>
        <taxon>Maleae</taxon>
        <taxon>Malus</taxon>
    </lineage>
</organism>
<keyword evidence="2" id="KW-1185">Reference proteome</keyword>
<comment type="caution">
    <text evidence="1">The sequence shown here is derived from an EMBL/GenBank/DDBJ whole genome shotgun (WGS) entry which is preliminary data.</text>
</comment>
<evidence type="ECO:0000313" key="1">
    <source>
        <dbReference type="EMBL" id="RXI00513.1"/>
    </source>
</evidence>
<evidence type="ECO:0000313" key="2">
    <source>
        <dbReference type="Proteomes" id="UP000290289"/>
    </source>
</evidence>
<name>A0A498K4C4_MALDO</name>
<dbReference type="EMBL" id="RDQH01000330">
    <property type="protein sequence ID" value="RXI00513.1"/>
    <property type="molecule type" value="Genomic_DNA"/>
</dbReference>
<sequence length="18" mass="2040">MESTTYLCANHRLLPPPP</sequence>